<proteinExistence type="predicted"/>
<evidence type="ECO:0000313" key="2">
    <source>
        <dbReference type="EMBL" id="QDY67659.1"/>
    </source>
</evidence>
<dbReference type="InterPro" id="IPR016181">
    <property type="entry name" value="Acyl_CoA_acyltransferase"/>
</dbReference>
<dbReference type="SUPFAM" id="SSF55729">
    <property type="entry name" value="Acyl-CoA N-acyltransferases (Nat)"/>
    <property type="match status" value="1"/>
</dbReference>
<name>A0ABX5YDD9_9MICC</name>
<protein>
    <submittedName>
        <fullName evidence="2">GNAT family N-acetyltransferase</fullName>
    </submittedName>
</protein>
<dbReference type="InterPro" id="IPR000182">
    <property type="entry name" value="GNAT_dom"/>
</dbReference>
<dbReference type="Pfam" id="PF00583">
    <property type="entry name" value="Acetyltransf_1"/>
    <property type="match status" value="1"/>
</dbReference>
<sequence length="100" mass="11368">MGRVTVIPDLRRHGIARALTQVRLDWIWGQDKSTWYIVNPANQASIDLHHQWGFTEVASAEKFHTTTFTGGVGLLMRAKRPEKDQQTRFSVALLRLSPAL</sequence>
<keyword evidence="3" id="KW-1185">Reference proteome</keyword>
<evidence type="ECO:0000259" key="1">
    <source>
        <dbReference type="PROSITE" id="PS51186"/>
    </source>
</evidence>
<accession>A0ABX5YDD9</accession>
<organism evidence="2 3">
    <name type="scientific">Glutamicibacter halophytocola</name>
    <dbReference type="NCBI Taxonomy" id="1933880"/>
    <lineage>
        <taxon>Bacteria</taxon>
        <taxon>Bacillati</taxon>
        <taxon>Actinomycetota</taxon>
        <taxon>Actinomycetes</taxon>
        <taxon>Micrococcales</taxon>
        <taxon>Micrococcaceae</taxon>
        <taxon>Glutamicibacter</taxon>
    </lineage>
</organism>
<dbReference type="Gene3D" id="3.40.630.30">
    <property type="match status" value="1"/>
</dbReference>
<gene>
    <name evidence="2" type="ORF">FQA45_15850</name>
</gene>
<reference evidence="2 3" key="1">
    <citation type="submission" date="2019-07" db="EMBL/GenBank/DDBJ databases">
        <title>Complete Genome Sequence of drought tolerant Plant Growth-Promoting Rhizobacterium Glutamicibacter halophytocola DR408.</title>
        <authorList>
            <person name="Nishu S.D."/>
            <person name="Lee T.K."/>
        </authorList>
    </citation>
    <scope>NUCLEOTIDE SEQUENCE [LARGE SCALE GENOMIC DNA]</scope>
    <source>
        <strain evidence="2 3">DR408</strain>
    </source>
</reference>
<dbReference type="Proteomes" id="UP000320717">
    <property type="component" value="Chromosome"/>
</dbReference>
<feature type="domain" description="N-acetyltransferase" evidence="1">
    <location>
        <begin position="1"/>
        <end position="81"/>
    </location>
</feature>
<dbReference type="PROSITE" id="PS51186">
    <property type="entry name" value="GNAT"/>
    <property type="match status" value="1"/>
</dbReference>
<evidence type="ECO:0000313" key="3">
    <source>
        <dbReference type="Proteomes" id="UP000320717"/>
    </source>
</evidence>
<dbReference type="EMBL" id="CP042260">
    <property type="protein sequence ID" value="QDY67659.1"/>
    <property type="molecule type" value="Genomic_DNA"/>
</dbReference>